<dbReference type="InterPro" id="IPR003593">
    <property type="entry name" value="AAA+_ATPase"/>
</dbReference>
<evidence type="ECO:0000256" key="1">
    <source>
        <dbReference type="ARBA" id="ARBA00022741"/>
    </source>
</evidence>
<dbReference type="PROSITE" id="PS50110">
    <property type="entry name" value="RESPONSE_REGULATORY"/>
    <property type="match status" value="1"/>
</dbReference>
<keyword evidence="3" id="KW-0805">Transcription regulation</keyword>
<dbReference type="InterPro" id="IPR002078">
    <property type="entry name" value="Sigma_54_int"/>
</dbReference>
<dbReference type="Pfam" id="PF00158">
    <property type="entry name" value="Sigma54_activat"/>
    <property type="match status" value="1"/>
</dbReference>
<dbReference type="PROSITE" id="PS00675">
    <property type="entry name" value="SIGMA54_INTERACT_1"/>
    <property type="match status" value="1"/>
</dbReference>
<dbReference type="FunFam" id="3.40.50.300:FF:000006">
    <property type="entry name" value="DNA-binding transcriptional regulator NtrC"/>
    <property type="match status" value="1"/>
</dbReference>
<dbReference type="Proteomes" id="UP000070560">
    <property type="component" value="Chromosome"/>
</dbReference>
<dbReference type="CDD" id="cd00009">
    <property type="entry name" value="AAA"/>
    <property type="match status" value="1"/>
</dbReference>
<evidence type="ECO:0000256" key="6">
    <source>
        <dbReference type="PROSITE-ProRule" id="PRU00169"/>
    </source>
</evidence>
<dbReference type="PROSITE" id="PS50045">
    <property type="entry name" value="SIGMA54_INTERACT_4"/>
    <property type="match status" value="1"/>
</dbReference>
<gene>
    <name evidence="9" type="ORF">HS1_001649</name>
</gene>
<dbReference type="Gene3D" id="1.10.8.60">
    <property type="match status" value="1"/>
</dbReference>
<evidence type="ECO:0000259" key="8">
    <source>
        <dbReference type="PROSITE" id="PS50110"/>
    </source>
</evidence>
<feature type="domain" description="Response regulatory" evidence="8">
    <location>
        <begin position="3"/>
        <end position="115"/>
    </location>
</feature>
<keyword evidence="4" id="KW-0238">DNA-binding</keyword>
<feature type="modified residue" description="4-aspartylphosphate" evidence="6">
    <location>
        <position position="51"/>
    </location>
</feature>
<dbReference type="InterPro" id="IPR058031">
    <property type="entry name" value="AAA_lid_NorR"/>
</dbReference>
<dbReference type="InterPro" id="IPR001789">
    <property type="entry name" value="Sig_transdc_resp-reg_receiver"/>
</dbReference>
<evidence type="ECO:0000259" key="7">
    <source>
        <dbReference type="PROSITE" id="PS50045"/>
    </source>
</evidence>
<name>A0A7U4QLB3_DESA2</name>
<dbReference type="SMART" id="SM00448">
    <property type="entry name" value="REC"/>
    <property type="match status" value="1"/>
</dbReference>
<dbReference type="InterPro" id="IPR027417">
    <property type="entry name" value="P-loop_NTPase"/>
</dbReference>
<keyword evidence="2" id="KW-0067">ATP-binding</keyword>
<dbReference type="PRINTS" id="PR01590">
    <property type="entry name" value="HTHFIS"/>
</dbReference>
<dbReference type="OrthoDB" id="5469578at2"/>
<dbReference type="PROSITE" id="PS00688">
    <property type="entry name" value="SIGMA54_INTERACT_3"/>
    <property type="match status" value="1"/>
</dbReference>
<dbReference type="RefSeq" id="WP_066063755.1">
    <property type="nucleotide sequence ID" value="NZ_CP013015.1"/>
</dbReference>
<accession>A0A7U4QLB3</accession>
<dbReference type="PROSITE" id="PS00676">
    <property type="entry name" value="SIGMA54_INTERACT_2"/>
    <property type="match status" value="1"/>
</dbReference>
<dbReference type="Pfam" id="PF02954">
    <property type="entry name" value="HTH_8"/>
    <property type="match status" value="1"/>
</dbReference>
<dbReference type="GO" id="GO:0043565">
    <property type="term" value="F:sequence-specific DNA binding"/>
    <property type="evidence" value="ECO:0007669"/>
    <property type="project" value="InterPro"/>
</dbReference>
<dbReference type="InterPro" id="IPR025662">
    <property type="entry name" value="Sigma_54_int_dom_ATP-bd_1"/>
</dbReference>
<dbReference type="PANTHER" id="PTHR32071">
    <property type="entry name" value="TRANSCRIPTIONAL REGULATORY PROTEIN"/>
    <property type="match status" value="1"/>
</dbReference>
<organism evidence="9 10">
    <name type="scientific">Desulfofervidus auxilii</name>
    <dbReference type="NCBI Taxonomy" id="1621989"/>
    <lineage>
        <taxon>Bacteria</taxon>
        <taxon>Pseudomonadati</taxon>
        <taxon>Thermodesulfobacteriota</taxon>
        <taxon>Candidatus Desulfofervidia</taxon>
        <taxon>Candidatus Desulfofervidales</taxon>
        <taxon>Candidatus Desulfofervidaceae</taxon>
        <taxon>Candidatus Desulfofervidus</taxon>
    </lineage>
</organism>
<evidence type="ECO:0000256" key="5">
    <source>
        <dbReference type="ARBA" id="ARBA00023163"/>
    </source>
</evidence>
<dbReference type="KEGG" id="daw:HS1_001649"/>
<proteinExistence type="predicted"/>
<evidence type="ECO:0000256" key="3">
    <source>
        <dbReference type="ARBA" id="ARBA00023015"/>
    </source>
</evidence>
<keyword evidence="10" id="KW-1185">Reference proteome</keyword>
<dbReference type="PANTHER" id="PTHR32071:SF57">
    <property type="entry name" value="C4-DICARBOXYLATE TRANSPORT TRANSCRIPTIONAL REGULATORY PROTEIN DCTD"/>
    <property type="match status" value="1"/>
</dbReference>
<dbReference type="Gene3D" id="3.40.50.300">
    <property type="entry name" value="P-loop containing nucleotide triphosphate hydrolases"/>
    <property type="match status" value="1"/>
</dbReference>
<dbReference type="Gene3D" id="1.10.10.60">
    <property type="entry name" value="Homeodomain-like"/>
    <property type="match status" value="1"/>
</dbReference>
<dbReference type="SUPFAM" id="SSF52172">
    <property type="entry name" value="CheY-like"/>
    <property type="match status" value="1"/>
</dbReference>
<dbReference type="InterPro" id="IPR011006">
    <property type="entry name" value="CheY-like_superfamily"/>
</dbReference>
<dbReference type="InterPro" id="IPR009057">
    <property type="entry name" value="Homeodomain-like_sf"/>
</dbReference>
<evidence type="ECO:0000256" key="2">
    <source>
        <dbReference type="ARBA" id="ARBA00022840"/>
    </source>
</evidence>
<protein>
    <submittedName>
        <fullName evidence="9">Acetoacetate metabolism regulatory protein AtoC</fullName>
    </submittedName>
</protein>
<dbReference type="SMART" id="SM00382">
    <property type="entry name" value="AAA"/>
    <property type="match status" value="1"/>
</dbReference>
<dbReference type="EMBL" id="CP013015">
    <property type="protein sequence ID" value="AMM41443.1"/>
    <property type="molecule type" value="Genomic_DNA"/>
</dbReference>
<reference evidence="9 10" key="1">
    <citation type="submission" date="2015-10" db="EMBL/GenBank/DDBJ databases">
        <title>Candidatus Desulfofervidus auxilii, a hydrogenotrophic sulfate-reducing bacterium involved in the thermophilic anaerobic oxidation of methane.</title>
        <authorList>
            <person name="Krukenberg V."/>
            <person name="Richter M."/>
            <person name="Wegener G."/>
        </authorList>
    </citation>
    <scope>NUCLEOTIDE SEQUENCE [LARGE SCALE GENOMIC DNA]</scope>
    <source>
        <strain evidence="9 10">HS1</strain>
    </source>
</reference>
<dbReference type="InterPro" id="IPR002197">
    <property type="entry name" value="HTH_Fis"/>
</dbReference>
<evidence type="ECO:0000313" key="9">
    <source>
        <dbReference type="EMBL" id="AMM41443.1"/>
    </source>
</evidence>
<dbReference type="SUPFAM" id="SSF46689">
    <property type="entry name" value="Homeodomain-like"/>
    <property type="match status" value="1"/>
</dbReference>
<feature type="domain" description="Sigma-54 factor interaction" evidence="7">
    <location>
        <begin position="140"/>
        <end position="369"/>
    </location>
</feature>
<sequence length="452" mass="51789">MARFLIAAEELALKNLLNNTLGRGNILEFCPDEPSILERLKSINYDLIVIDMELKNGDGMKLLESTKSMAPTTPIIVIGHNRTERVVETIKKGAYDFIAKPASGEKIKNTIEKALENQSLKYEIDYLRRQQDVIYDLNRIIAKSPSMKRIISIIRKVCKTNSTILMTGETGTGKSFLAGAIHFNSHRKKGPFVEINCANIPETLLESELFGHEKGTFTGATKTRIGRFEQANKGTVLLDEIGDLPFALQAKLLRFLEERVFERLGGNKTIYSDVRVIATTNKSLEEEIQKGRFREDLYYRINVINLHLPPLKERIEDIEGLALYFLKKHSRNIKKHVEGFHPEVLEMFKHYHWPGNLRELSNVIERAVLLTEDKIIQKDSIKLGKDNYTELPKSISSSQSLLDIERKTIIDALDKSMWIQKLAAKRLGISRRVLNYKIKKLGIKHPRWRKNV</sequence>
<dbReference type="GO" id="GO:0005524">
    <property type="term" value="F:ATP binding"/>
    <property type="evidence" value="ECO:0007669"/>
    <property type="project" value="UniProtKB-KW"/>
</dbReference>
<dbReference type="Pfam" id="PF00072">
    <property type="entry name" value="Response_reg"/>
    <property type="match status" value="1"/>
</dbReference>
<dbReference type="Gene3D" id="3.40.50.2300">
    <property type="match status" value="1"/>
</dbReference>
<dbReference type="InterPro" id="IPR025943">
    <property type="entry name" value="Sigma_54_int_dom_ATP-bd_2"/>
</dbReference>
<dbReference type="AlphaFoldDB" id="A0A7U4QLB3"/>
<evidence type="ECO:0000256" key="4">
    <source>
        <dbReference type="ARBA" id="ARBA00023125"/>
    </source>
</evidence>
<keyword evidence="6" id="KW-0597">Phosphoprotein</keyword>
<dbReference type="SUPFAM" id="SSF52540">
    <property type="entry name" value="P-loop containing nucleoside triphosphate hydrolases"/>
    <property type="match status" value="1"/>
</dbReference>
<keyword evidence="1" id="KW-0547">Nucleotide-binding</keyword>
<dbReference type="GO" id="GO:0006355">
    <property type="term" value="P:regulation of DNA-templated transcription"/>
    <property type="evidence" value="ECO:0007669"/>
    <property type="project" value="InterPro"/>
</dbReference>
<dbReference type="Pfam" id="PF25601">
    <property type="entry name" value="AAA_lid_14"/>
    <property type="match status" value="1"/>
</dbReference>
<dbReference type="GO" id="GO:0000160">
    <property type="term" value="P:phosphorelay signal transduction system"/>
    <property type="evidence" value="ECO:0007669"/>
    <property type="project" value="InterPro"/>
</dbReference>
<dbReference type="InterPro" id="IPR025944">
    <property type="entry name" value="Sigma_54_int_dom_CS"/>
</dbReference>
<evidence type="ECO:0000313" key="10">
    <source>
        <dbReference type="Proteomes" id="UP000070560"/>
    </source>
</evidence>
<keyword evidence="5" id="KW-0804">Transcription</keyword>